<dbReference type="PANTHER" id="PTHR37692">
    <property type="entry name" value="HYPOTHETICAL MEMBRANE SPANNING PROTEIN"/>
    <property type="match status" value="1"/>
</dbReference>
<dbReference type="Gene3D" id="1.20.120.80">
    <property type="entry name" value="Cytochrome c oxidase, subunit III, four-helix bundle"/>
    <property type="match status" value="1"/>
</dbReference>
<reference evidence="2 3" key="1">
    <citation type="submission" date="2019-02" db="EMBL/GenBank/DDBJ databases">
        <title>Deep-cultivation of Planctomycetes and their phenomic and genomic characterization uncovers novel biology.</title>
        <authorList>
            <person name="Wiegand S."/>
            <person name="Jogler M."/>
            <person name="Boedeker C."/>
            <person name="Pinto D."/>
            <person name="Vollmers J."/>
            <person name="Rivas-Marin E."/>
            <person name="Kohn T."/>
            <person name="Peeters S.H."/>
            <person name="Heuer A."/>
            <person name="Rast P."/>
            <person name="Oberbeckmann S."/>
            <person name="Bunk B."/>
            <person name="Jeske O."/>
            <person name="Meyerdierks A."/>
            <person name="Storesund J.E."/>
            <person name="Kallscheuer N."/>
            <person name="Luecker S."/>
            <person name="Lage O.M."/>
            <person name="Pohl T."/>
            <person name="Merkel B.J."/>
            <person name="Hornburger P."/>
            <person name="Mueller R.-W."/>
            <person name="Bruemmer F."/>
            <person name="Labrenz M."/>
            <person name="Spormann A.M."/>
            <person name="Op den Camp H."/>
            <person name="Overmann J."/>
            <person name="Amann R."/>
            <person name="Jetten M.S.M."/>
            <person name="Mascher T."/>
            <person name="Medema M.H."/>
            <person name="Devos D.P."/>
            <person name="Kaster A.-K."/>
            <person name="Ovreas L."/>
            <person name="Rohde M."/>
            <person name="Galperin M.Y."/>
            <person name="Jogler C."/>
        </authorList>
    </citation>
    <scope>NUCLEOTIDE SEQUENCE [LARGE SCALE GENOMIC DNA]</scope>
    <source>
        <strain evidence="2 3">Pla110</strain>
    </source>
</reference>
<keyword evidence="1" id="KW-1133">Transmembrane helix</keyword>
<gene>
    <name evidence="2" type="ORF">Pla110_46200</name>
</gene>
<dbReference type="EMBL" id="CP036281">
    <property type="protein sequence ID" value="QDU82857.1"/>
    <property type="molecule type" value="Genomic_DNA"/>
</dbReference>
<dbReference type="AlphaFoldDB" id="A0A518CUG0"/>
<keyword evidence="1" id="KW-0472">Membrane</keyword>
<feature type="transmembrane region" description="Helical" evidence="1">
    <location>
        <begin position="142"/>
        <end position="160"/>
    </location>
</feature>
<dbReference type="InterPro" id="IPR007352">
    <property type="entry name" value="DUF420"/>
</dbReference>
<dbReference type="KEGG" id="plon:Pla110_46200"/>
<proteinExistence type="predicted"/>
<evidence type="ECO:0000313" key="3">
    <source>
        <dbReference type="Proteomes" id="UP000317178"/>
    </source>
</evidence>
<feature type="transmembrane region" description="Helical" evidence="1">
    <location>
        <begin position="25"/>
        <end position="43"/>
    </location>
</feature>
<evidence type="ECO:0000256" key="1">
    <source>
        <dbReference type="SAM" id="Phobius"/>
    </source>
</evidence>
<dbReference type="Pfam" id="PF04238">
    <property type="entry name" value="DUF420"/>
    <property type="match status" value="1"/>
</dbReference>
<feature type="transmembrane region" description="Helical" evidence="1">
    <location>
        <begin position="98"/>
        <end position="121"/>
    </location>
</feature>
<dbReference type="GO" id="GO:0016020">
    <property type="term" value="C:membrane"/>
    <property type="evidence" value="ECO:0007669"/>
    <property type="project" value="InterPro"/>
</dbReference>
<dbReference type="GO" id="GO:0004129">
    <property type="term" value="F:cytochrome-c oxidase activity"/>
    <property type="evidence" value="ECO:0007669"/>
    <property type="project" value="InterPro"/>
</dbReference>
<name>A0A518CUG0_9PLAN</name>
<keyword evidence="3" id="KW-1185">Reference proteome</keyword>
<dbReference type="RefSeq" id="WP_144999382.1">
    <property type="nucleotide sequence ID" value="NZ_CP036281.1"/>
</dbReference>
<organism evidence="2 3">
    <name type="scientific">Polystyrenella longa</name>
    <dbReference type="NCBI Taxonomy" id="2528007"/>
    <lineage>
        <taxon>Bacteria</taxon>
        <taxon>Pseudomonadati</taxon>
        <taxon>Planctomycetota</taxon>
        <taxon>Planctomycetia</taxon>
        <taxon>Planctomycetales</taxon>
        <taxon>Planctomycetaceae</taxon>
        <taxon>Polystyrenella</taxon>
    </lineage>
</organism>
<dbReference type="InterPro" id="IPR013833">
    <property type="entry name" value="Cyt_c_oxidase_su3_a-hlx"/>
</dbReference>
<protein>
    <recommendedName>
        <fullName evidence="4">DUF420 domain-containing protein</fullName>
    </recommendedName>
</protein>
<dbReference type="GO" id="GO:0022904">
    <property type="term" value="P:respiratory electron transport chain"/>
    <property type="evidence" value="ECO:0007669"/>
    <property type="project" value="InterPro"/>
</dbReference>
<dbReference type="PANTHER" id="PTHR37692:SF1">
    <property type="entry name" value="DUF420 DOMAIN-CONTAINING PROTEIN"/>
    <property type="match status" value="1"/>
</dbReference>
<keyword evidence="1" id="KW-0812">Transmembrane</keyword>
<evidence type="ECO:0000313" key="2">
    <source>
        <dbReference type="EMBL" id="QDU82857.1"/>
    </source>
</evidence>
<dbReference type="OrthoDB" id="9811998at2"/>
<sequence>MYLFAQQIADTVATETPEWVHQLPTVNAGLNGLATVLLMWGFIAIKQGKRETHKLIMLSTFGVSTAFLACYLVYHAALHHYTGSGSRAFTGTGIIRPIYFGILITHVILAMVIAVMVPITMYRGLTHQWNRHRRIAKITFPLWLYVSVTGVVIYFMLYHLG</sequence>
<evidence type="ECO:0008006" key="4">
    <source>
        <dbReference type="Google" id="ProtNLM"/>
    </source>
</evidence>
<accession>A0A518CUG0</accession>
<dbReference type="Proteomes" id="UP000317178">
    <property type="component" value="Chromosome"/>
</dbReference>
<feature type="transmembrane region" description="Helical" evidence="1">
    <location>
        <begin position="55"/>
        <end position="78"/>
    </location>
</feature>